<gene>
    <name evidence="1" type="ORF">ACFQ4Y_00375</name>
</gene>
<protein>
    <submittedName>
        <fullName evidence="1">Uncharacterized protein</fullName>
    </submittedName>
</protein>
<accession>A0ABW4C5E6</accession>
<reference evidence="2" key="1">
    <citation type="journal article" date="2019" name="Int. J. Syst. Evol. Microbiol.">
        <title>The Global Catalogue of Microorganisms (GCM) 10K type strain sequencing project: providing services to taxonomists for standard genome sequencing and annotation.</title>
        <authorList>
            <consortium name="The Broad Institute Genomics Platform"/>
            <consortium name="The Broad Institute Genome Sequencing Center for Infectious Disease"/>
            <person name="Wu L."/>
            <person name="Ma J."/>
        </authorList>
    </citation>
    <scope>NUCLEOTIDE SEQUENCE [LARGE SCALE GENOMIC DNA]</scope>
    <source>
        <strain evidence="2">S1</strain>
    </source>
</reference>
<organism evidence="1 2">
    <name type="scientific">Kroppenstedtia sanguinis</name>
    <dbReference type="NCBI Taxonomy" id="1380684"/>
    <lineage>
        <taxon>Bacteria</taxon>
        <taxon>Bacillati</taxon>
        <taxon>Bacillota</taxon>
        <taxon>Bacilli</taxon>
        <taxon>Bacillales</taxon>
        <taxon>Thermoactinomycetaceae</taxon>
        <taxon>Kroppenstedtia</taxon>
    </lineage>
</organism>
<evidence type="ECO:0000313" key="2">
    <source>
        <dbReference type="Proteomes" id="UP001597282"/>
    </source>
</evidence>
<sequence length="40" mass="4509">MATGEADVREVGRIWGKGRIFLAIKYADQNYARLNVSLLL</sequence>
<proteinExistence type="predicted"/>
<dbReference type="Proteomes" id="UP001597282">
    <property type="component" value="Unassembled WGS sequence"/>
</dbReference>
<keyword evidence="2" id="KW-1185">Reference proteome</keyword>
<comment type="caution">
    <text evidence="1">The sequence shown here is derived from an EMBL/GenBank/DDBJ whole genome shotgun (WGS) entry which is preliminary data.</text>
</comment>
<evidence type="ECO:0000313" key="1">
    <source>
        <dbReference type="EMBL" id="MFD1425391.1"/>
    </source>
</evidence>
<dbReference type="EMBL" id="JBHTNU010000001">
    <property type="protein sequence ID" value="MFD1425391.1"/>
    <property type="molecule type" value="Genomic_DNA"/>
</dbReference>
<name>A0ABW4C5E6_9BACL</name>